<proteinExistence type="inferred from homology"/>
<dbReference type="InterPro" id="IPR015590">
    <property type="entry name" value="Aldehyde_DH_dom"/>
</dbReference>
<dbReference type="Gene3D" id="3.40.309.10">
    <property type="entry name" value="Aldehyde Dehydrogenase, Chain A, domain 2"/>
    <property type="match status" value="1"/>
</dbReference>
<keyword evidence="5 7" id="KW-0560">Oxidoreductase</keyword>
<reference evidence="9 10" key="1">
    <citation type="submission" date="2020-04" db="EMBL/GenBank/DDBJ databases">
        <authorList>
            <person name="Hitch T.C.A."/>
            <person name="Wylensek D."/>
            <person name="Clavel T."/>
        </authorList>
    </citation>
    <scope>NUCLEOTIDE SEQUENCE [LARGE SCALE GENOMIC DNA]</scope>
    <source>
        <strain evidence="9 10">Oil-RF-744-FAT-WT-6-1</strain>
    </source>
</reference>
<comment type="catalytic activity">
    <reaction evidence="6 7">
        <text>L-glutamate 5-semialdehyde + phosphate + NADP(+) = L-glutamyl 5-phosphate + NADPH + H(+)</text>
        <dbReference type="Rhea" id="RHEA:19541"/>
        <dbReference type="ChEBI" id="CHEBI:15378"/>
        <dbReference type="ChEBI" id="CHEBI:43474"/>
        <dbReference type="ChEBI" id="CHEBI:57783"/>
        <dbReference type="ChEBI" id="CHEBI:58066"/>
        <dbReference type="ChEBI" id="CHEBI:58274"/>
        <dbReference type="ChEBI" id="CHEBI:58349"/>
        <dbReference type="EC" id="1.2.1.41"/>
    </reaction>
</comment>
<keyword evidence="3 7" id="KW-0641">Proline biosynthesis</keyword>
<dbReference type="UniPathway" id="UPA00098">
    <property type="reaction ID" value="UER00360"/>
</dbReference>
<dbReference type="HAMAP" id="MF_00412">
    <property type="entry name" value="ProA"/>
    <property type="match status" value="1"/>
</dbReference>
<dbReference type="InterPro" id="IPR016161">
    <property type="entry name" value="Ald_DH/histidinol_DH"/>
</dbReference>
<dbReference type="InterPro" id="IPR012134">
    <property type="entry name" value="Glu-5-SA_DH"/>
</dbReference>
<keyword evidence="7" id="KW-0963">Cytoplasm</keyword>
<dbReference type="RefSeq" id="WP_170087784.1">
    <property type="nucleotide sequence ID" value="NZ_JABAFG010000015.1"/>
</dbReference>
<comment type="subcellular location">
    <subcellularLocation>
        <location evidence="7">Cytoplasm</location>
    </subcellularLocation>
</comment>
<dbReference type="FunFam" id="3.40.309.10:FF:000006">
    <property type="entry name" value="Gamma-glutamyl phosphate reductase"/>
    <property type="match status" value="1"/>
</dbReference>
<feature type="domain" description="Aldehyde dehydrogenase" evidence="8">
    <location>
        <begin position="10"/>
        <end position="288"/>
    </location>
</feature>
<evidence type="ECO:0000259" key="8">
    <source>
        <dbReference type="Pfam" id="PF00171"/>
    </source>
</evidence>
<organism evidence="9 10">
    <name type="scientific">Megasphaera hexanoica</name>
    <dbReference type="NCBI Taxonomy" id="1675036"/>
    <lineage>
        <taxon>Bacteria</taxon>
        <taxon>Bacillati</taxon>
        <taxon>Bacillota</taxon>
        <taxon>Negativicutes</taxon>
        <taxon>Veillonellales</taxon>
        <taxon>Veillonellaceae</taxon>
        <taxon>Megasphaera</taxon>
    </lineage>
</organism>
<dbReference type="Pfam" id="PF00171">
    <property type="entry name" value="Aldedh"/>
    <property type="match status" value="1"/>
</dbReference>
<evidence type="ECO:0000256" key="5">
    <source>
        <dbReference type="ARBA" id="ARBA00023002"/>
    </source>
</evidence>
<dbReference type="GO" id="GO:0004350">
    <property type="term" value="F:glutamate-5-semialdehyde dehydrogenase activity"/>
    <property type="evidence" value="ECO:0007669"/>
    <property type="project" value="UniProtKB-UniRule"/>
</dbReference>
<comment type="pathway">
    <text evidence="1 7">Amino-acid biosynthesis; L-proline biosynthesis; L-glutamate 5-semialdehyde from L-glutamate: step 2/2.</text>
</comment>
<evidence type="ECO:0000313" key="9">
    <source>
        <dbReference type="EMBL" id="NME28800.1"/>
    </source>
</evidence>
<name>A0A848BUB3_9FIRM</name>
<evidence type="ECO:0000256" key="4">
    <source>
        <dbReference type="ARBA" id="ARBA00022857"/>
    </source>
</evidence>
<dbReference type="GO" id="GO:0050661">
    <property type="term" value="F:NADP binding"/>
    <property type="evidence" value="ECO:0007669"/>
    <property type="project" value="InterPro"/>
</dbReference>
<dbReference type="AlphaFoldDB" id="A0A848BUB3"/>
<dbReference type="PANTHER" id="PTHR11063">
    <property type="entry name" value="GLUTAMATE SEMIALDEHYDE DEHYDROGENASE"/>
    <property type="match status" value="1"/>
</dbReference>
<dbReference type="PIRSF" id="PIRSF000151">
    <property type="entry name" value="GPR"/>
    <property type="match status" value="1"/>
</dbReference>
<dbReference type="CDD" id="cd07079">
    <property type="entry name" value="ALDH_F18-19_ProA-GPR"/>
    <property type="match status" value="1"/>
</dbReference>
<dbReference type="NCBIfam" id="TIGR00407">
    <property type="entry name" value="proA"/>
    <property type="match status" value="1"/>
</dbReference>
<evidence type="ECO:0000256" key="1">
    <source>
        <dbReference type="ARBA" id="ARBA00004985"/>
    </source>
</evidence>
<dbReference type="SUPFAM" id="SSF53720">
    <property type="entry name" value="ALDH-like"/>
    <property type="match status" value="1"/>
</dbReference>
<dbReference type="Proteomes" id="UP000591071">
    <property type="component" value="Unassembled WGS sequence"/>
</dbReference>
<evidence type="ECO:0000313" key="10">
    <source>
        <dbReference type="Proteomes" id="UP000591071"/>
    </source>
</evidence>
<evidence type="ECO:0000256" key="7">
    <source>
        <dbReference type="HAMAP-Rule" id="MF_00412"/>
    </source>
</evidence>
<keyword evidence="4 7" id="KW-0521">NADP</keyword>
<dbReference type="PANTHER" id="PTHR11063:SF8">
    <property type="entry name" value="DELTA-1-PYRROLINE-5-CARBOXYLATE SYNTHASE"/>
    <property type="match status" value="1"/>
</dbReference>
<dbReference type="InterPro" id="IPR016163">
    <property type="entry name" value="Ald_DH_C"/>
</dbReference>
<dbReference type="PROSITE" id="PS01223">
    <property type="entry name" value="PROA"/>
    <property type="match status" value="1"/>
</dbReference>
<evidence type="ECO:0000256" key="6">
    <source>
        <dbReference type="ARBA" id="ARBA00049024"/>
    </source>
</evidence>
<gene>
    <name evidence="7" type="primary">proA</name>
    <name evidence="9" type="ORF">HF872_09245</name>
</gene>
<evidence type="ECO:0000256" key="3">
    <source>
        <dbReference type="ARBA" id="ARBA00022650"/>
    </source>
</evidence>
<comment type="caution">
    <text evidence="9">The sequence shown here is derived from an EMBL/GenBank/DDBJ whole genome shotgun (WGS) entry which is preliminary data.</text>
</comment>
<dbReference type="EMBL" id="JABAFG010000015">
    <property type="protein sequence ID" value="NME28800.1"/>
    <property type="molecule type" value="Genomic_DNA"/>
</dbReference>
<dbReference type="GO" id="GO:0005737">
    <property type="term" value="C:cytoplasm"/>
    <property type="evidence" value="ECO:0007669"/>
    <property type="project" value="UniProtKB-SubCell"/>
</dbReference>
<evidence type="ECO:0000256" key="2">
    <source>
        <dbReference type="ARBA" id="ARBA00022605"/>
    </source>
</evidence>
<dbReference type="InterPro" id="IPR000965">
    <property type="entry name" value="GPR_dom"/>
</dbReference>
<sequence>MESEAVRKARAARQASYALANADTTVKNNALTYIADDLLAQASSIMEANAADVAAAREMGMSDAMIDRLTLTPDRIRGMAEGVRQVIALPDPVGQTLASWDRPNGLHIDKVTVPLGVIAIIFESRPNVTVDAAVLCLKSGNATVLRGGSEAIHSNVALAGVIRHAIARAGLPSDAVTIMENTDRALVGELLTLRQYINLAIPRGGAGLIRMVVDTAKVPVIETGSGVCHVYVDKDADLDMAVSIIENAKVSRPSTCNAMETLLVHKDVVQPLMEKLVPVLKARHVEMRADTAAREAGGTGIEMASEEDWRTEYNALIMSIRTVSSLDEALDHIRRYSTHHSETIVTENTDTAERFLQEVDSAAVYVNASTRFTDGFEFGFGAEIGISTQKLHARGPMGLEALVSYKYLIHGKGQIRQ</sequence>
<protein>
    <recommendedName>
        <fullName evidence="7">Gamma-glutamyl phosphate reductase</fullName>
        <shortName evidence="7">GPR</shortName>
        <ecNumber evidence="7">1.2.1.41</ecNumber>
    </recommendedName>
    <alternativeName>
        <fullName evidence="7">Glutamate-5-semialdehyde dehydrogenase</fullName>
    </alternativeName>
    <alternativeName>
        <fullName evidence="7">Glutamyl-gamma-semialdehyde dehydrogenase</fullName>
        <shortName evidence="7">GSA dehydrogenase</shortName>
    </alternativeName>
</protein>
<dbReference type="InterPro" id="IPR020593">
    <property type="entry name" value="G-glutamylP_reductase_CS"/>
</dbReference>
<dbReference type="EC" id="1.2.1.41" evidence="7"/>
<keyword evidence="2 7" id="KW-0028">Amino-acid biosynthesis</keyword>
<comment type="function">
    <text evidence="7">Catalyzes the NADPH-dependent reduction of L-glutamate 5-phosphate into L-glutamate 5-semialdehyde and phosphate. The product spontaneously undergoes cyclization to form 1-pyrroline-5-carboxylate.</text>
</comment>
<dbReference type="Gene3D" id="3.40.605.10">
    <property type="entry name" value="Aldehyde Dehydrogenase, Chain A, domain 1"/>
    <property type="match status" value="1"/>
</dbReference>
<dbReference type="GO" id="GO:0055129">
    <property type="term" value="P:L-proline biosynthetic process"/>
    <property type="evidence" value="ECO:0007669"/>
    <property type="project" value="UniProtKB-UniRule"/>
</dbReference>
<comment type="similarity">
    <text evidence="7">Belongs to the gamma-glutamyl phosphate reductase family.</text>
</comment>
<dbReference type="NCBIfam" id="NF001221">
    <property type="entry name" value="PRK00197.1"/>
    <property type="match status" value="1"/>
</dbReference>
<accession>A0A848BUB3</accession>
<dbReference type="InterPro" id="IPR016162">
    <property type="entry name" value="Ald_DH_N"/>
</dbReference>